<gene>
    <name evidence="1" type="ORF">Q2T52_16825</name>
</gene>
<evidence type="ECO:0000313" key="1">
    <source>
        <dbReference type="EMBL" id="MDO1583751.1"/>
    </source>
</evidence>
<evidence type="ECO:0000313" key="2">
    <source>
        <dbReference type="Proteomes" id="UP001169006"/>
    </source>
</evidence>
<accession>A0ABT8SZG1</accession>
<reference evidence="1" key="2">
    <citation type="submission" date="2023-07" db="EMBL/GenBank/DDBJ databases">
        <authorList>
            <person name="Sun H."/>
        </authorList>
    </citation>
    <scope>NUCLEOTIDE SEQUENCE</scope>
    <source>
        <strain evidence="1">05753</strain>
    </source>
</reference>
<sequence length="281" mass="30998">MRHAVRQQTTAALLPVNCSGSSIINDSELIVGSATQGDVNVSSMRPAELNRSDVKSSFMMKRSSKMSVEGLPFPACMLAGKNSISSSDVMLLRKYSLPDGVTSWADAHMLITISRNCEVPCPEWESYFVESLALFVVHHLQPAGTLSESKSRWLQRLLAPSGTIQSALEMEVLLHSIEIAAETPVSLSAFALDQIRKCLMARLLDIADQDLEVRGISQHDMEAIWRVLRAAVDRGHVMLMPLERMVLMAIDAIAPPEAHDPAWNEFVARLRDQDDCLDISA</sequence>
<keyword evidence="2" id="KW-1185">Reference proteome</keyword>
<protein>
    <submittedName>
        <fullName evidence="1">Uncharacterized protein</fullName>
    </submittedName>
</protein>
<comment type="caution">
    <text evidence="1">The sequence shown here is derived from an EMBL/GenBank/DDBJ whole genome shotgun (WGS) entry which is preliminary data.</text>
</comment>
<dbReference type="EMBL" id="JAUKWQ010000005">
    <property type="protein sequence ID" value="MDO1583751.1"/>
    <property type="molecule type" value="Genomic_DNA"/>
</dbReference>
<dbReference type="RefSeq" id="WP_302077949.1">
    <property type="nucleotide sequence ID" value="NZ_JAUKWQ010000005.1"/>
</dbReference>
<reference evidence="1" key="1">
    <citation type="journal article" date="2015" name="Int. J. Syst. Evol. Microbiol.">
        <title>Rhizobium oryzicola sp. nov., potential plant-growth-promoting endophytic bacteria isolated from rice roots.</title>
        <authorList>
            <person name="Zhang X.X."/>
            <person name="Gao J.S."/>
            <person name="Cao Y.H."/>
            <person name="Sheirdil R.A."/>
            <person name="Wang X.C."/>
            <person name="Zhang L."/>
        </authorList>
    </citation>
    <scope>NUCLEOTIDE SEQUENCE</scope>
    <source>
        <strain evidence="1">05753</strain>
    </source>
</reference>
<proteinExistence type="predicted"/>
<organism evidence="1 2">
    <name type="scientific">Rhizobium oryzicola</name>
    <dbReference type="NCBI Taxonomy" id="1232668"/>
    <lineage>
        <taxon>Bacteria</taxon>
        <taxon>Pseudomonadati</taxon>
        <taxon>Pseudomonadota</taxon>
        <taxon>Alphaproteobacteria</taxon>
        <taxon>Hyphomicrobiales</taxon>
        <taxon>Rhizobiaceae</taxon>
        <taxon>Rhizobium/Agrobacterium group</taxon>
        <taxon>Rhizobium</taxon>
    </lineage>
</organism>
<dbReference type="Proteomes" id="UP001169006">
    <property type="component" value="Unassembled WGS sequence"/>
</dbReference>
<name>A0ABT8SZG1_9HYPH</name>